<dbReference type="FunFam" id="3.30.1490.20:FF:000020">
    <property type="entry name" value="Protein lysine acetyltransferase"/>
    <property type="match status" value="1"/>
</dbReference>
<dbReference type="AlphaFoldDB" id="A0A4R8M7A8"/>
<keyword evidence="2" id="KW-0067">ATP-binding</keyword>
<evidence type="ECO:0000313" key="4">
    <source>
        <dbReference type="EMBL" id="TDY59887.1"/>
    </source>
</evidence>
<dbReference type="Gene3D" id="3.30.470.20">
    <property type="entry name" value="ATP-grasp fold, B domain"/>
    <property type="match status" value="1"/>
</dbReference>
<dbReference type="PROSITE" id="PS50975">
    <property type="entry name" value="ATP_GRASP"/>
    <property type="match status" value="1"/>
</dbReference>
<dbReference type="EMBL" id="SORI01000010">
    <property type="protein sequence ID" value="TDY59887.1"/>
    <property type="molecule type" value="Genomic_DNA"/>
</dbReference>
<dbReference type="PANTHER" id="PTHR42793">
    <property type="entry name" value="COA BINDING DOMAIN CONTAINING PROTEIN"/>
    <property type="match status" value="1"/>
</dbReference>
<dbReference type="InterPro" id="IPR013815">
    <property type="entry name" value="ATP_grasp_subdomain_1"/>
</dbReference>
<dbReference type="Proteomes" id="UP000295066">
    <property type="component" value="Unassembled WGS sequence"/>
</dbReference>
<evidence type="ECO:0000313" key="5">
    <source>
        <dbReference type="Proteomes" id="UP000295066"/>
    </source>
</evidence>
<proteinExistence type="inferred from homology"/>
<dbReference type="Gene3D" id="3.30.1490.20">
    <property type="entry name" value="ATP-grasp fold, A domain"/>
    <property type="match status" value="1"/>
</dbReference>
<dbReference type="Gene3D" id="3.40.50.261">
    <property type="entry name" value="Succinyl-CoA synthetase domains"/>
    <property type="match status" value="1"/>
</dbReference>
<evidence type="ECO:0000259" key="3">
    <source>
        <dbReference type="PROSITE" id="PS50975"/>
    </source>
</evidence>
<dbReference type="PANTHER" id="PTHR42793:SF1">
    <property type="entry name" value="PEPTIDYL-LYSINE N-ACETYLTRANSFERASE PATZ"/>
    <property type="match status" value="1"/>
</dbReference>
<feature type="domain" description="ATP-grasp" evidence="3">
    <location>
        <begin position="380"/>
        <end position="416"/>
    </location>
</feature>
<comment type="similarity">
    <text evidence="1">In the N-terminal section; belongs to the acetate CoA ligase alpha subunit family.</text>
</comment>
<evidence type="ECO:0000256" key="2">
    <source>
        <dbReference type="PROSITE-ProRule" id="PRU00409"/>
    </source>
</evidence>
<dbReference type="InterPro" id="IPR016102">
    <property type="entry name" value="Succinyl-CoA_synth-like"/>
</dbReference>
<dbReference type="Pfam" id="PF13549">
    <property type="entry name" value="ATP-grasp_5"/>
    <property type="match status" value="1"/>
</dbReference>
<reference evidence="4 5" key="1">
    <citation type="submission" date="2019-03" db="EMBL/GenBank/DDBJ databases">
        <title>Genomic Encyclopedia of Type Strains, Phase IV (KMG-IV): sequencing the most valuable type-strain genomes for metagenomic binning, comparative biology and taxonomic classification.</title>
        <authorList>
            <person name="Goeker M."/>
        </authorList>
    </citation>
    <scope>NUCLEOTIDE SEQUENCE [LARGE SCALE GENOMIC DNA]</scope>
    <source>
        <strain evidence="4 5">DSM 25964</strain>
    </source>
</reference>
<gene>
    <name evidence="4" type="ORF">C8D99_11013</name>
</gene>
<evidence type="ECO:0000256" key="1">
    <source>
        <dbReference type="ARBA" id="ARBA00060888"/>
    </source>
</evidence>
<protein>
    <submittedName>
        <fullName evidence="4">Acyl-CoA synthetase (NDP forming)</fullName>
    </submittedName>
</protein>
<keyword evidence="2" id="KW-0547">Nucleotide-binding</keyword>
<sequence>MRRNGRLPGMGRTFLAGEGREIFSLALPGVEPVPSMNNEDSPQTVLIGEKDGPRGREILGECIAGKIPFIVLGRGWARDVPASMRNLAKKAGSKIIGPGSGGLITPFLSGNDRGKAALLAEGRDLFQRTVRESDGRSIPLRYAFSFGERSDLSPVDAAWAILDLDPKVLFFAFILERLRRGRELLEFAAGAARQGKCVGLLEVDPVPGEDRVEKAALRQFGVVSLHEPSRIADGAAAFMTAGDDVYRGIFLEAGQGETARLVRNEAARRNIPLFNEDDGAAPVLKVVRNGELFPPIRAFGEAVQEGSRPCLLTSALSFPGAEFLSGAAKAGIPFIPGIGRCLDALACTFSAGGARLPVQAEKSAPPRCPIHPRPTEYDAKVLLGAFGIPVARERLCRSFREAAEAAEAIGYPVALKVMSPNILHKTEARVVALNLQDREELRNAYGRTLEKARVADPRARIRGVLVQEMIRGGTEWRMEFRRDPRFGPVVETGISGVYTEILPDGVIRVAPFDGEEALKMIRESRGYPLLLEGWRRERLDIEAFASALSAFSRLAFCEREVARLDVNPLFVNRKGVLVVDAFIEKKGRKR</sequence>
<name>A0A4R8M7A8_9BACT</name>
<accession>A0A4R8M7A8</accession>
<dbReference type="GO" id="GO:0046872">
    <property type="term" value="F:metal ion binding"/>
    <property type="evidence" value="ECO:0007669"/>
    <property type="project" value="InterPro"/>
</dbReference>
<dbReference type="InterPro" id="IPR011761">
    <property type="entry name" value="ATP-grasp"/>
</dbReference>
<organism evidence="4 5">
    <name type="scientific">Aminivibrio pyruvatiphilus</name>
    <dbReference type="NCBI Taxonomy" id="1005740"/>
    <lineage>
        <taxon>Bacteria</taxon>
        <taxon>Thermotogati</taxon>
        <taxon>Synergistota</taxon>
        <taxon>Synergistia</taxon>
        <taxon>Synergistales</taxon>
        <taxon>Aminobacteriaceae</taxon>
        <taxon>Aminivibrio</taxon>
    </lineage>
</organism>
<dbReference type="SUPFAM" id="SSF56059">
    <property type="entry name" value="Glutathione synthetase ATP-binding domain-like"/>
    <property type="match status" value="1"/>
</dbReference>
<dbReference type="GO" id="GO:0005524">
    <property type="term" value="F:ATP binding"/>
    <property type="evidence" value="ECO:0007669"/>
    <property type="project" value="UniProtKB-UniRule"/>
</dbReference>
<keyword evidence="5" id="KW-1185">Reference proteome</keyword>
<comment type="caution">
    <text evidence="4">The sequence shown here is derived from an EMBL/GenBank/DDBJ whole genome shotgun (WGS) entry which is preliminary data.</text>
</comment>